<feature type="transmembrane region" description="Helical" evidence="2">
    <location>
        <begin position="6"/>
        <end position="24"/>
    </location>
</feature>
<proteinExistence type="predicted"/>
<accession>L8PS45</accession>
<keyword evidence="2" id="KW-0472">Membrane</keyword>
<dbReference type="PATRIC" id="fig|1160705.3.peg.154"/>
<dbReference type="Proteomes" id="UP000011205">
    <property type="component" value="Unassembled WGS sequence"/>
</dbReference>
<organism evidence="3 4">
    <name type="scientific">Streptomyces viridochromogenes Tue57</name>
    <dbReference type="NCBI Taxonomy" id="1160705"/>
    <lineage>
        <taxon>Bacteria</taxon>
        <taxon>Bacillati</taxon>
        <taxon>Actinomycetota</taxon>
        <taxon>Actinomycetes</taxon>
        <taxon>Kitasatosporales</taxon>
        <taxon>Streptomycetaceae</taxon>
        <taxon>Streptomyces</taxon>
    </lineage>
</organism>
<feature type="region of interest" description="Disordered" evidence="1">
    <location>
        <begin position="87"/>
        <end position="126"/>
    </location>
</feature>
<evidence type="ECO:0000256" key="1">
    <source>
        <dbReference type="SAM" id="MobiDB-lite"/>
    </source>
</evidence>
<feature type="compositionally biased region" description="Gly residues" evidence="1">
    <location>
        <begin position="110"/>
        <end position="126"/>
    </location>
</feature>
<dbReference type="EMBL" id="AMLP01000007">
    <property type="protein sequence ID" value="ELS58904.1"/>
    <property type="molecule type" value="Genomic_DNA"/>
</dbReference>
<evidence type="ECO:0000313" key="4">
    <source>
        <dbReference type="Proteomes" id="UP000011205"/>
    </source>
</evidence>
<feature type="transmembrane region" description="Helical" evidence="2">
    <location>
        <begin position="62"/>
        <end position="81"/>
    </location>
</feature>
<feature type="transmembrane region" description="Helical" evidence="2">
    <location>
        <begin position="36"/>
        <end position="56"/>
    </location>
</feature>
<dbReference type="AlphaFoldDB" id="L8PS45"/>
<keyword evidence="2" id="KW-0812">Transmembrane</keyword>
<gene>
    <name evidence="3" type="ORF">STVIR_0157</name>
</gene>
<reference evidence="3 4" key="1">
    <citation type="journal article" date="2013" name="Genome Announc.">
        <title>Draft Genome Sequence of Streptomyces viridochromogenes Strain Tu57, Producer of Avilamycin.</title>
        <authorList>
            <person name="Gruning B.A."/>
            <person name="Erxleben A."/>
            <person name="Hahnlein A."/>
            <person name="Gunther S."/>
        </authorList>
    </citation>
    <scope>NUCLEOTIDE SEQUENCE [LARGE SCALE GENOMIC DNA]</scope>
    <source>
        <strain evidence="3 4">Tue57</strain>
    </source>
</reference>
<evidence type="ECO:0000256" key="2">
    <source>
        <dbReference type="SAM" id="Phobius"/>
    </source>
</evidence>
<evidence type="ECO:0000313" key="3">
    <source>
        <dbReference type="EMBL" id="ELS58904.1"/>
    </source>
</evidence>
<protein>
    <submittedName>
        <fullName evidence="3">Putative Spermine synthase</fullName>
    </submittedName>
</protein>
<comment type="caution">
    <text evidence="3">The sequence shown here is derived from an EMBL/GenBank/DDBJ whole genome shotgun (WGS) entry which is preliminary data.</text>
</comment>
<name>L8PS45_STRVR</name>
<keyword evidence="2" id="KW-1133">Transmembrane helix</keyword>
<sequence>MLAGRLVAAIALAFAPIFCANLILSDRLAQAPDPTAAFGANLLGALTGGALEYLALVTGYQALLLVVATLYLGACVAMRFAGRWPGAQATRAPGETVTVQSWSDAARDNTGGGPAQHGRGPGTPCA</sequence>